<dbReference type="EMBL" id="FWYB01000021">
    <property type="protein sequence ID" value="SMD17007.1"/>
    <property type="molecule type" value="Genomic_DNA"/>
</dbReference>
<evidence type="ECO:0000313" key="3">
    <source>
        <dbReference type="Proteomes" id="UP000192678"/>
    </source>
</evidence>
<evidence type="ECO:0000256" key="1">
    <source>
        <dbReference type="SAM" id="Phobius"/>
    </source>
</evidence>
<keyword evidence="1" id="KW-0812">Transmembrane</keyword>
<keyword evidence="1" id="KW-0472">Membrane</keyword>
<protein>
    <submittedName>
        <fullName evidence="2">Uncharacterized protein</fullName>
    </submittedName>
</protein>
<reference evidence="2 3" key="1">
    <citation type="submission" date="2017-04" db="EMBL/GenBank/DDBJ databases">
        <authorList>
            <person name="Afonso C.L."/>
            <person name="Miller P.J."/>
            <person name="Scott M.A."/>
            <person name="Spackman E."/>
            <person name="Goraichik I."/>
            <person name="Dimitrov K.M."/>
            <person name="Suarez D.L."/>
            <person name="Swayne D.E."/>
        </authorList>
    </citation>
    <scope>NUCLEOTIDE SEQUENCE [LARGE SCALE GENOMIC DNA]</scope>
    <source>
        <strain evidence="2 3">DSM 19625</strain>
    </source>
</reference>
<dbReference type="Proteomes" id="UP000192678">
    <property type="component" value="Unassembled WGS sequence"/>
</dbReference>
<proteinExistence type="predicted"/>
<dbReference type="RefSeq" id="WP_084292189.1">
    <property type="nucleotide sequence ID" value="NZ_FWYB01000021.1"/>
</dbReference>
<sequence length="121" mass="14328">MENQLLKIGQYMLDLNLYKPIVLAYLGVDELKLEFKRVNDALTLEWVNKRNNLGYYLEFHQEEVVRLLGRFTPDDIGVSKQLNKEGKIRAILFNYLFYGLINLLSYLELLKEEKDIDLKLD</sequence>
<name>A0A1W2F537_9SPHI</name>
<keyword evidence="1" id="KW-1133">Transmembrane helix</keyword>
<accession>A0A1W2F537</accession>
<gene>
    <name evidence="2" type="ORF">SAMN04488101_12144</name>
</gene>
<evidence type="ECO:0000313" key="2">
    <source>
        <dbReference type="EMBL" id="SMD17007.1"/>
    </source>
</evidence>
<keyword evidence="3" id="KW-1185">Reference proteome</keyword>
<dbReference type="STRING" id="475255.SAMN04488101_12144"/>
<dbReference type="AlphaFoldDB" id="A0A1W2F537"/>
<organism evidence="2 3">
    <name type="scientific">Pedobacter nyackensis</name>
    <dbReference type="NCBI Taxonomy" id="475255"/>
    <lineage>
        <taxon>Bacteria</taxon>
        <taxon>Pseudomonadati</taxon>
        <taxon>Bacteroidota</taxon>
        <taxon>Sphingobacteriia</taxon>
        <taxon>Sphingobacteriales</taxon>
        <taxon>Sphingobacteriaceae</taxon>
        <taxon>Pedobacter</taxon>
    </lineage>
</organism>
<feature type="transmembrane region" description="Helical" evidence="1">
    <location>
        <begin position="90"/>
        <end position="107"/>
    </location>
</feature>